<organism evidence="1 2">
    <name type="scientific">Holotrichia oblita</name>
    <name type="common">Chafer beetle</name>
    <dbReference type="NCBI Taxonomy" id="644536"/>
    <lineage>
        <taxon>Eukaryota</taxon>
        <taxon>Metazoa</taxon>
        <taxon>Ecdysozoa</taxon>
        <taxon>Arthropoda</taxon>
        <taxon>Hexapoda</taxon>
        <taxon>Insecta</taxon>
        <taxon>Pterygota</taxon>
        <taxon>Neoptera</taxon>
        <taxon>Endopterygota</taxon>
        <taxon>Coleoptera</taxon>
        <taxon>Polyphaga</taxon>
        <taxon>Scarabaeiformia</taxon>
        <taxon>Scarabaeidae</taxon>
        <taxon>Melolonthinae</taxon>
        <taxon>Holotrichia</taxon>
    </lineage>
</organism>
<name>A0ACB9TS28_HOLOL</name>
<protein>
    <submittedName>
        <fullName evidence="1">Beta-ala-his dipeptidase</fullName>
    </submittedName>
</protein>
<dbReference type="Proteomes" id="UP001056778">
    <property type="component" value="Chromosome 1"/>
</dbReference>
<sequence>MAVAVPEPLTLLFAEIERHKKKYISNLQEAVAIQSVSAWPDKRPEIKRMVEWTAEKLKNLGVEVSLHDVGMQRLPDGKTIPLPPVLFGTYRAGDAKKTVCIYGHLDVQPALKEDGWDTEPFVLTQKNEKLYGRGSSDDKGPFVFEGMEESGSEGLEQLLREQKNKYLKDVDYVCISDNYWLGTDKPCITYGLRGFVILGWKLNVQRRTCIAEFSEEQCKIEGMADLIYLLNTLVDNTGKILIPGIYDEVAPEAKGERDIYKKIHFDVEEYKRNIGSSSLAHKGVKEELLMHRWRHPSLSIHGIEGAFSEPGQKTVIPRKVIGKFSIRIVPNQKPANIEKYVVEYIQRKWNERGSPNKMKVFMPRRTVENDGVSYDVNSMQLAVNDIKNGNLNVKKAAERYGINRSTLINHLKKSKCGKVGHPTVLTSNEEELLVHSLIKLGEWGFGLDRTKDLVNTDCFSRKNAVGGFEGAGIFPIDKEKILKKATVSAVMNDTNSPISSTSTNEQQRTLRSSTPPPKNNEITLLTPKKCLEMSLMSVLKQNKNISECRKRTRVRRKFAESLTSTEKPKKNDYVEQSSSDSDISMPVPGDSDLDVESDTFLETITEENRTSRPSNEQVTLDVGTWVYMAHGGDPWTEDPHHPHYQAGIRATKYVYNVEPDLTREGGSIPVTLALQQATGKNVILLPVGAGDDGAHSQNEKIDIRNYIQGTKLLGAYLYEVGQL</sequence>
<keyword evidence="2" id="KW-1185">Reference proteome</keyword>
<evidence type="ECO:0000313" key="2">
    <source>
        <dbReference type="Proteomes" id="UP001056778"/>
    </source>
</evidence>
<proteinExistence type="predicted"/>
<accession>A0ACB9TS28</accession>
<evidence type="ECO:0000313" key="1">
    <source>
        <dbReference type="EMBL" id="KAI4469444.1"/>
    </source>
</evidence>
<comment type="caution">
    <text evidence="1">The sequence shown here is derived from an EMBL/GenBank/DDBJ whole genome shotgun (WGS) entry which is preliminary data.</text>
</comment>
<dbReference type="EMBL" id="CM043015">
    <property type="protein sequence ID" value="KAI4469444.1"/>
    <property type="molecule type" value="Genomic_DNA"/>
</dbReference>
<gene>
    <name evidence="1" type="ORF">MML48_1g10013</name>
</gene>
<reference evidence="1" key="1">
    <citation type="submission" date="2022-04" db="EMBL/GenBank/DDBJ databases">
        <title>Chromosome-scale genome assembly of Holotrichia oblita Faldermann.</title>
        <authorList>
            <person name="Rongchong L."/>
        </authorList>
    </citation>
    <scope>NUCLEOTIDE SEQUENCE</scope>
    <source>
        <strain evidence="1">81SQS9</strain>
    </source>
</reference>